<dbReference type="GO" id="GO:0009289">
    <property type="term" value="C:pilus"/>
    <property type="evidence" value="ECO:0007669"/>
    <property type="project" value="InterPro"/>
</dbReference>
<feature type="domain" description="Spore coat protein U/FanG" evidence="2">
    <location>
        <begin position="26"/>
        <end position="153"/>
    </location>
</feature>
<keyword evidence="3" id="KW-0946">Virion</keyword>
<keyword evidence="1" id="KW-0732">Signal</keyword>
<evidence type="ECO:0000259" key="2">
    <source>
        <dbReference type="Pfam" id="PF05229"/>
    </source>
</evidence>
<reference evidence="4" key="1">
    <citation type="submission" date="2016-09" db="EMBL/GenBank/DDBJ databases">
        <authorList>
            <person name="Varghese N."/>
            <person name="Submissions S."/>
        </authorList>
    </citation>
    <scope>NUCLEOTIDE SEQUENCE [LARGE SCALE GENOMIC DNA]</scope>
    <source>
        <strain evidence="4">ANC 4466</strain>
    </source>
</reference>
<keyword evidence="3" id="KW-0167">Capsid protein</keyword>
<protein>
    <submittedName>
        <fullName evidence="3">Spore coat protein U (SCPU) domain-containing protein</fullName>
    </submittedName>
</protein>
<evidence type="ECO:0000313" key="4">
    <source>
        <dbReference type="Proteomes" id="UP000219042"/>
    </source>
</evidence>
<accession>A0A240EBC3</accession>
<dbReference type="GO" id="GO:0007155">
    <property type="term" value="P:cell adhesion"/>
    <property type="evidence" value="ECO:0007669"/>
    <property type="project" value="InterPro"/>
</dbReference>
<dbReference type="AlphaFoldDB" id="A0A240EBC3"/>
<feature type="chain" id="PRO_5012557360" evidence="1">
    <location>
        <begin position="21"/>
        <end position="156"/>
    </location>
</feature>
<name>A0A240EBC3_9GAMM</name>
<dbReference type="OrthoDB" id="8588792at2"/>
<dbReference type="InterPro" id="IPR036937">
    <property type="entry name" value="Adhesion_dom_fimbrial_sf"/>
</dbReference>
<dbReference type="EMBL" id="OANT01000007">
    <property type="protein sequence ID" value="SNX46007.1"/>
    <property type="molecule type" value="Genomic_DNA"/>
</dbReference>
<dbReference type="RefSeq" id="WP_097079760.1">
    <property type="nucleotide sequence ID" value="NZ_BAABHT010000016.1"/>
</dbReference>
<dbReference type="SMART" id="SM00972">
    <property type="entry name" value="SCPU"/>
    <property type="match status" value="1"/>
</dbReference>
<keyword evidence="4" id="KW-1185">Reference proteome</keyword>
<organism evidence="3 4">
    <name type="scientific">Acinetobacter puyangensis</name>
    <dbReference type="NCBI Taxonomy" id="1096779"/>
    <lineage>
        <taxon>Bacteria</taxon>
        <taxon>Pseudomonadati</taxon>
        <taxon>Pseudomonadota</taxon>
        <taxon>Gammaproteobacteria</taxon>
        <taxon>Moraxellales</taxon>
        <taxon>Moraxellaceae</taxon>
        <taxon>Acinetobacter</taxon>
    </lineage>
</organism>
<dbReference type="InterPro" id="IPR007893">
    <property type="entry name" value="Spore_coat_U/FanG"/>
</dbReference>
<dbReference type="InterPro" id="IPR053167">
    <property type="entry name" value="Spore_coat_component"/>
</dbReference>
<dbReference type="Proteomes" id="UP000219042">
    <property type="component" value="Unassembled WGS sequence"/>
</dbReference>
<dbReference type="PANTHER" id="PTHR37089:SF4">
    <property type="entry name" value="EXPORTED PROTEIN"/>
    <property type="match status" value="1"/>
</dbReference>
<evidence type="ECO:0000313" key="3">
    <source>
        <dbReference type="EMBL" id="SNX46007.1"/>
    </source>
</evidence>
<sequence length="156" mass="16970">MKVIKYSLAIIAIISVSAYTMTNNETSQFQVKMHVNETCDIGTGSSPDIDFGTVSRTTQNVQATGNLNVSCTNGTPYNIALNSDGTMKNNNDASLQIPYRLYQDATLSKEWGSIAENRFSQKGTGQPQNITIWGQVPDTNVPAGEYSDKVTATITY</sequence>
<evidence type="ECO:0000256" key="1">
    <source>
        <dbReference type="SAM" id="SignalP"/>
    </source>
</evidence>
<dbReference type="Pfam" id="PF05229">
    <property type="entry name" value="SCPU"/>
    <property type="match status" value="1"/>
</dbReference>
<dbReference type="PANTHER" id="PTHR37089">
    <property type="entry name" value="PROTEIN U-RELATED"/>
    <property type="match status" value="1"/>
</dbReference>
<dbReference type="Gene3D" id="2.60.40.1090">
    <property type="entry name" value="Fimbrial-type adhesion domain"/>
    <property type="match status" value="1"/>
</dbReference>
<proteinExistence type="predicted"/>
<gene>
    <name evidence="3" type="ORF">SAMN05421731_10794</name>
</gene>
<feature type="signal peptide" evidence="1">
    <location>
        <begin position="1"/>
        <end position="20"/>
    </location>
</feature>